<feature type="compositionally biased region" description="Low complexity" evidence="1">
    <location>
        <begin position="415"/>
        <end position="434"/>
    </location>
</feature>
<evidence type="ECO:0000313" key="2">
    <source>
        <dbReference type="EMBL" id="KJP88984.1"/>
    </source>
</evidence>
<evidence type="ECO:0000313" key="3">
    <source>
        <dbReference type="Proteomes" id="UP000054561"/>
    </source>
</evidence>
<feature type="region of interest" description="Disordered" evidence="1">
    <location>
        <begin position="45"/>
        <end position="91"/>
    </location>
</feature>
<dbReference type="OMA" id="ENYYIGH"/>
<protein>
    <submittedName>
        <fullName evidence="2">Uncharacterized protein</fullName>
    </submittedName>
</protein>
<keyword evidence="3" id="KW-1185">Reference proteome</keyword>
<dbReference type="OrthoDB" id="361350at2759"/>
<proteinExistence type="predicted"/>
<feature type="region of interest" description="Disordered" evidence="1">
    <location>
        <begin position="395"/>
        <end position="439"/>
    </location>
</feature>
<sequence>MTAKMMANMMAQMLVRRLLPHARASLNLARCNWLSRTGPIAWTRKQLSSSTKGGNNFDKKKTQKGKKEIGKKDIKSIDHPVEEKPSNLHEFDGGSKEILSHLVTHNGQNEMVGEELPKLVLAILHEKSTSESEKKKKKKLIDQYKQSVCERLEGRTQNSAYKKDSPLNFADIFATLYLCYAEKIFDLDFVTRVNGALEVLLSEVGGKKEQSSYRGHRDERSEREKDGLNENTINHYMMMFHYLSSLNVKNVTLCNQVKDYIVSNEVPPLIIYHYLECLSLLADSTDRTGNSSLRDYVVPVVEIFLENFYHFNNYLVLRILHFLHKLSFVDAELFLLLTRKINKNVYRENANRFELCLLARTYALYKKENITFNNYLCEDLLRSLTKYEDNFQSDEEGSASIPISSQVKGQDSHPDSSQVSSQDGSPPDDSSSMQRQHENPPDVLEIENVNRQNYPLFKHPLYNDGLNFYAFFVDAKTTNRDKCFERKNNFNLTFVNGNNANEKEHQGTSAHMSEWHKLFLYNEYKDKDIQNEPFVKLEDKQNGDKQMVPAYNQYLAENLHFQFSHKKIAQLFEQVSECMDNVKVDFTPGAEASTEMHDEGIHQYRKKVLYVENYYIGHIFHIVDSLLSLKAHHNCATFKKIENKILNAIKNNELYIIDNFDSDEIKSVLIFLSHTNRNYKEAFIYGLTHRMVDLYINNLCQPNTLSTFFYFLLNFTKHRVVKKNRFNHTIRNVIYNSYSWLNDNKSVLNLTTGIDATNSEEKGNSDTRRVIKAKNYSLLQILSMHVCKNVYFMSLSTLASILRSMSYLFFTDANFFNVFIPLFMKHMTDLSNVDILNITQAYNKQKIQNKYFYYLLAKQYQRNRLEETKGADPKIKLVG</sequence>
<accession>A0A0D9QPJ2</accession>
<name>A0A0D9QPJ2_PLAFR</name>
<dbReference type="Proteomes" id="UP000054561">
    <property type="component" value="Unassembled WGS sequence"/>
</dbReference>
<gene>
    <name evidence="2" type="ORF">AK88_01276</name>
</gene>
<evidence type="ECO:0000256" key="1">
    <source>
        <dbReference type="SAM" id="MobiDB-lite"/>
    </source>
</evidence>
<feature type="compositionally biased region" description="Polar residues" evidence="1">
    <location>
        <begin position="45"/>
        <end position="54"/>
    </location>
</feature>
<dbReference type="AlphaFoldDB" id="A0A0D9QPJ2"/>
<feature type="compositionally biased region" description="Basic and acidic residues" evidence="1">
    <location>
        <begin position="57"/>
        <end position="91"/>
    </location>
</feature>
<dbReference type="VEuPathDB" id="PlasmoDB:AK88_01276"/>
<dbReference type="EMBL" id="KQ001655">
    <property type="protein sequence ID" value="KJP88984.1"/>
    <property type="molecule type" value="Genomic_DNA"/>
</dbReference>
<organism evidence="2 3">
    <name type="scientific">Plasmodium fragile</name>
    <dbReference type="NCBI Taxonomy" id="5857"/>
    <lineage>
        <taxon>Eukaryota</taxon>
        <taxon>Sar</taxon>
        <taxon>Alveolata</taxon>
        <taxon>Apicomplexa</taxon>
        <taxon>Aconoidasida</taxon>
        <taxon>Haemosporida</taxon>
        <taxon>Plasmodiidae</taxon>
        <taxon>Plasmodium</taxon>
        <taxon>Plasmodium (Plasmodium)</taxon>
    </lineage>
</organism>
<reference evidence="2 3" key="1">
    <citation type="submission" date="2014-03" db="EMBL/GenBank/DDBJ databases">
        <title>The Genome Sequence of Plasmodium fragile nilgiri.</title>
        <authorList>
            <consortium name="The Broad Institute Genomics Platform"/>
            <consortium name="The Broad Institute Genome Sequencing Center for Infectious Disease"/>
            <person name="Neafsey D."/>
            <person name="Duraisingh M."/>
            <person name="Young S.K."/>
            <person name="Zeng Q."/>
            <person name="Gargeya S."/>
            <person name="Abouelleil A."/>
            <person name="Alvarado L."/>
            <person name="Chapman S.B."/>
            <person name="Gainer-Dewar J."/>
            <person name="Goldberg J."/>
            <person name="Griggs A."/>
            <person name="Gujja S."/>
            <person name="Hansen M."/>
            <person name="Howarth C."/>
            <person name="Imamovic A."/>
            <person name="Larimer J."/>
            <person name="Pearson M."/>
            <person name="Poon T.W."/>
            <person name="Priest M."/>
            <person name="Roberts A."/>
            <person name="Saif S."/>
            <person name="Shea T."/>
            <person name="Sykes S."/>
            <person name="Wortman J."/>
            <person name="Nusbaum C."/>
            <person name="Birren B."/>
        </authorList>
    </citation>
    <scope>NUCLEOTIDE SEQUENCE [LARGE SCALE GENOMIC DNA]</scope>
    <source>
        <strain evidence="3">nilgiri</strain>
    </source>
</reference>
<dbReference type="GeneID" id="24266590"/>
<dbReference type="RefSeq" id="XP_012334335.1">
    <property type="nucleotide sequence ID" value="XM_012478912.1"/>
</dbReference>